<dbReference type="Proteomes" id="UP000747110">
    <property type="component" value="Unassembled WGS sequence"/>
</dbReference>
<feature type="compositionally biased region" description="Gly residues" evidence="1">
    <location>
        <begin position="1118"/>
        <end position="1131"/>
    </location>
</feature>
<feature type="compositionally biased region" description="Low complexity" evidence="1">
    <location>
        <begin position="716"/>
        <end position="733"/>
    </location>
</feature>
<feature type="region of interest" description="Disordered" evidence="1">
    <location>
        <begin position="345"/>
        <end position="410"/>
    </location>
</feature>
<feature type="region of interest" description="Disordered" evidence="1">
    <location>
        <begin position="1039"/>
        <end position="1149"/>
    </location>
</feature>
<feature type="compositionally biased region" description="Low complexity" evidence="1">
    <location>
        <begin position="446"/>
        <end position="457"/>
    </location>
</feature>
<feature type="compositionally biased region" description="Low complexity" evidence="1">
    <location>
        <begin position="192"/>
        <end position="244"/>
    </location>
</feature>
<feature type="compositionally biased region" description="Pro residues" evidence="1">
    <location>
        <begin position="348"/>
        <end position="363"/>
    </location>
</feature>
<comment type="caution">
    <text evidence="2">The sequence shown here is derived from an EMBL/GenBank/DDBJ whole genome shotgun (WGS) entry which is preliminary data.</text>
</comment>
<feature type="compositionally biased region" description="Polar residues" evidence="1">
    <location>
        <begin position="888"/>
        <end position="904"/>
    </location>
</feature>
<feature type="region of interest" description="Disordered" evidence="1">
    <location>
        <begin position="1167"/>
        <end position="1187"/>
    </location>
</feature>
<feature type="region of interest" description="Disordered" evidence="1">
    <location>
        <begin position="192"/>
        <end position="261"/>
    </location>
</feature>
<protein>
    <submittedName>
        <fullName evidence="2">Uncharacterized protein</fullName>
    </submittedName>
</protein>
<feature type="compositionally biased region" description="Polar residues" evidence="1">
    <location>
        <begin position="589"/>
        <end position="600"/>
    </location>
</feature>
<feature type="compositionally biased region" description="Low complexity" evidence="1">
    <location>
        <begin position="830"/>
        <end position="840"/>
    </location>
</feature>
<evidence type="ECO:0000313" key="2">
    <source>
        <dbReference type="EMBL" id="GIL92112.1"/>
    </source>
</evidence>
<feature type="region of interest" description="Disordered" evidence="1">
    <location>
        <begin position="513"/>
        <end position="605"/>
    </location>
</feature>
<feature type="compositionally biased region" description="Gly residues" evidence="1">
    <location>
        <begin position="245"/>
        <end position="257"/>
    </location>
</feature>
<dbReference type="EMBL" id="BNCP01000072">
    <property type="protein sequence ID" value="GIL92112.1"/>
    <property type="molecule type" value="Genomic_DNA"/>
</dbReference>
<feature type="region of interest" description="Disordered" evidence="1">
    <location>
        <begin position="691"/>
        <end position="734"/>
    </location>
</feature>
<evidence type="ECO:0000256" key="1">
    <source>
        <dbReference type="SAM" id="MobiDB-lite"/>
    </source>
</evidence>
<organism evidence="2 3">
    <name type="scientific">Volvox reticuliferus</name>
    <dbReference type="NCBI Taxonomy" id="1737510"/>
    <lineage>
        <taxon>Eukaryota</taxon>
        <taxon>Viridiplantae</taxon>
        <taxon>Chlorophyta</taxon>
        <taxon>core chlorophytes</taxon>
        <taxon>Chlorophyceae</taxon>
        <taxon>CS clade</taxon>
        <taxon>Chlamydomonadales</taxon>
        <taxon>Volvocaceae</taxon>
        <taxon>Volvox</taxon>
    </lineage>
</organism>
<feature type="compositionally biased region" description="Low complexity" evidence="1">
    <location>
        <begin position="1172"/>
        <end position="1187"/>
    </location>
</feature>
<feature type="region of interest" description="Disordered" evidence="1">
    <location>
        <begin position="97"/>
        <end position="168"/>
    </location>
</feature>
<dbReference type="OrthoDB" id="552717at2759"/>
<accession>A0A8J4D1Z4</accession>
<feature type="region of interest" description="Disordered" evidence="1">
    <location>
        <begin position="436"/>
        <end position="460"/>
    </location>
</feature>
<reference evidence="2" key="1">
    <citation type="journal article" date="2021" name="Proc. Natl. Acad. Sci. U.S.A.">
        <title>Three genomes in the algal genus Volvox reveal the fate of a haploid sex-determining region after a transition to homothallism.</title>
        <authorList>
            <person name="Yamamoto K."/>
            <person name="Hamaji T."/>
            <person name="Kawai-Toyooka H."/>
            <person name="Matsuzaki R."/>
            <person name="Takahashi F."/>
            <person name="Nishimura Y."/>
            <person name="Kawachi M."/>
            <person name="Noguchi H."/>
            <person name="Minakuchi Y."/>
            <person name="Umen J.G."/>
            <person name="Toyoda A."/>
            <person name="Nozaki H."/>
        </authorList>
    </citation>
    <scope>NUCLEOTIDE SEQUENCE</scope>
    <source>
        <strain evidence="2">NIES-3786</strain>
    </source>
</reference>
<evidence type="ECO:0000313" key="3">
    <source>
        <dbReference type="Proteomes" id="UP000747110"/>
    </source>
</evidence>
<gene>
    <name evidence="2" type="ORF">Vretifemale_19596</name>
</gene>
<feature type="region of interest" description="Disordered" evidence="1">
    <location>
        <begin position="950"/>
        <end position="970"/>
    </location>
</feature>
<dbReference type="AlphaFoldDB" id="A0A8J4D1Z4"/>
<feature type="compositionally biased region" description="Low complexity" evidence="1">
    <location>
        <begin position="97"/>
        <end position="123"/>
    </location>
</feature>
<feature type="compositionally biased region" description="Low complexity" evidence="1">
    <location>
        <begin position="518"/>
        <end position="540"/>
    </location>
</feature>
<name>A0A8J4D1Z4_9CHLO</name>
<feature type="compositionally biased region" description="Pro residues" evidence="1">
    <location>
        <begin position="131"/>
        <end position="140"/>
    </location>
</feature>
<sequence>MDGIHDTLLQGTPSPILPVPKFPISASPTSNGGGGGSAALISALSFNSSSVPLPIASSPSNSTLAGAAPSPGAGAGATLTTVGSTGAGSLPVIASTATSPAASPSRLGVRTSLPSPTASSPGGTAAGGGGPPSPPCPGAPPLSAGLQRRSLHSHASNTSPHEALQLPHSHGSPLPLLFDPPVSVLAVSVGAGAATSPPGAGSGPVSTPGASSPGSPGSRQLQLPAAMTTSAPSAASSLPSITSVGSGGGGGSNGGGLSPSALMPSLLPSSAARSVSARNSLGGAVSNLVAAAAGGSGGGGGGGGAGSLTKSYPAVGSPSVPSAITPVGAIAAAAAVTAGGVGGGRPLRAPPMPGTPFGAPLPSPTAAALAAPPSPGSPSAPASSPVASLLPSPGTRNSGGTTFEPGQVSSISLPSMAPSAAQALVQLQLGSAAAAPPPLHPYQNHASARPSSARSVAGGCTVPEGLNGTISSRRLSMTGAFEAALAAGPSQKLVLAAAHELQHAQMLHLNTTQNNSHQPQLQLQPPQKQQQSQQQLLQQLLPPPPGRLTLTVGRGPSITLPGDTTIGDSGGSADAAGLSRTSARETRSSDPGTCGQTPAATATGVAAQSEFGFAVPEPAPSLGRPSLAPLPSTALQSVRSAQMAPGLQRSEPLPPLSAVCSVAPPAMKTTPVPLGRAGTLAPLAAFDEPSPVTAGPLAESTLDSRTPDLDPAALFGSGYREGQRSGSGSGSRADSMELTLRSVAARQGASPGTTASVIDNLAVQSSIRQRLQTDPLQFHPLPPSVVRRHSGGSMYLDPLEATPKLVLGSSAATTAAAAGPPLRTGRPDSPKAAAAPGGGAALWAPSQDILPHMLSRAGSSSGSGGSSRLCFSPSAPAAVTLHPVSPGSGLTTPRLRSNSSSTVDGLSAPPSASERSQHMHLPQQQQQQRSQKGLQSNYLQALAAAAGLGAGTSDGDSNSGGPPLRRQRSISDSGCGAFLAAAAAAADSGPVGLPLEGGLAVLGDMWARVQAERNHNTRYNLADAAAGTAGEISGALDDSMAASEQTEDTLPRASDTGARQGLRAQQGAEVSTPAAAVPELPRNLTSLTLPPPWAEVSSSGTGHSRYFTRSSSGSPRSYGGGCGGGGGGGPLRGNAGAADDTRGQGRLDASISSLPLKALKAATVNGAGGSGAAAAANPSEGAIRAKP</sequence>
<feature type="compositionally biased region" description="Low complexity" evidence="1">
    <location>
        <begin position="379"/>
        <end position="393"/>
    </location>
</feature>
<keyword evidence="3" id="KW-1185">Reference proteome</keyword>
<feature type="region of interest" description="Disordered" evidence="1">
    <location>
        <begin position="882"/>
        <end position="935"/>
    </location>
</feature>
<feature type="region of interest" description="Disordered" evidence="1">
    <location>
        <begin position="817"/>
        <end position="840"/>
    </location>
</feature>
<proteinExistence type="predicted"/>